<evidence type="ECO:0000313" key="2">
    <source>
        <dbReference type="EMBL" id="KAK6358255.1"/>
    </source>
</evidence>
<protein>
    <submittedName>
        <fullName evidence="2">Uncharacterized protein</fullName>
    </submittedName>
</protein>
<accession>A0AAV9VEQ6</accession>
<dbReference type="Proteomes" id="UP001373714">
    <property type="component" value="Unassembled WGS sequence"/>
</dbReference>
<feature type="compositionally biased region" description="Low complexity" evidence="1">
    <location>
        <begin position="458"/>
        <end position="472"/>
    </location>
</feature>
<comment type="caution">
    <text evidence="2">The sequence shown here is derived from an EMBL/GenBank/DDBJ whole genome shotgun (WGS) entry which is preliminary data.</text>
</comment>
<sequence>MIRIRSKEDFFLDGASPCLNQNRRRNRMRFSGIWQEKSQVSCGVGGSVSNPWVIDDTVAEHEASEPRPGNLKCGTRIIANGMSNPPSSTSLRLIESQQELTLRLKEPREWRFDTHKNSEAEVNLALQETARMSSFRASGKSDFSETTTWRYIDEGHENSLQVVGEGVENPEALMVGSEKNIERGAELSAENLGVTQNSQIQFDHSPRPSPSSRIEYLRPRGDFGNRRLQRPTTSSNPQSPSSIRYSSDPKHHILLHLDTSIISPSQQSNMPSHSKYPCIFRGSRPGEPSSSPGIAHRPLVRARKRAAEEAGLTLEEYARGVQPKIIRTDGPEDAPPPPADAGRRKGKRRKPQTETRRRTKRAQRTMPNLNSDGKTRNTPSPSQLENGQGEGVGGVDSSVGSPIAPDNNQNLAHGRGTSPLTDTSSTISILSRTPSIMSRQPSEEPLPGTQLTEDGAARQQNVPAAAAVSPASRTPEDSQQQTRYLDSPERPTTISDLTDDEVEERRVFVPDRAAVQNINRLFFTPRPETLLTREEMSRFLDPNLLPRFNPALKRVSEPSKPTKK</sequence>
<feature type="compositionally biased region" description="Low complexity" evidence="1">
    <location>
        <begin position="417"/>
        <end position="426"/>
    </location>
</feature>
<dbReference type="EMBL" id="JAVHNS010000004">
    <property type="protein sequence ID" value="KAK6358255.1"/>
    <property type="molecule type" value="Genomic_DNA"/>
</dbReference>
<feature type="region of interest" description="Disordered" evidence="1">
    <location>
        <begin position="320"/>
        <end position="426"/>
    </location>
</feature>
<feature type="compositionally biased region" description="Polar residues" evidence="1">
    <location>
        <begin position="365"/>
        <end position="386"/>
    </location>
</feature>
<feature type="compositionally biased region" description="Basic and acidic residues" evidence="1">
    <location>
        <begin position="215"/>
        <end position="225"/>
    </location>
</feature>
<feature type="region of interest" description="Disordered" evidence="1">
    <location>
        <begin position="432"/>
        <end position="451"/>
    </location>
</feature>
<keyword evidence="3" id="KW-1185">Reference proteome</keyword>
<organism evidence="2 3">
    <name type="scientific">Orbilia blumenaviensis</name>
    <dbReference type="NCBI Taxonomy" id="1796055"/>
    <lineage>
        <taxon>Eukaryota</taxon>
        <taxon>Fungi</taxon>
        <taxon>Dikarya</taxon>
        <taxon>Ascomycota</taxon>
        <taxon>Pezizomycotina</taxon>
        <taxon>Orbiliomycetes</taxon>
        <taxon>Orbiliales</taxon>
        <taxon>Orbiliaceae</taxon>
        <taxon>Orbilia</taxon>
    </lineage>
</organism>
<feature type="region of interest" description="Disordered" evidence="1">
    <location>
        <begin position="458"/>
        <end position="499"/>
    </location>
</feature>
<dbReference type="AlphaFoldDB" id="A0AAV9VEQ6"/>
<proteinExistence type="predicted"/>
<feature type="region of interest" description="Disordered" evidence="1">
    <location>
        <begin position="280"/>
        <end position="299"/>
    </location>
</feature>
<name>A0AAV9VEQ6_9PEZI</name>
<reference evidence="2 3" key="1">
    <citation type="submission" date="2019-10" db="EMBL/GenBank/DDBJ databases">
        <authorList>
            <person name="Palmer J.M."/>
        </authorList>
    </citation>
    <scope>NUCLEOTIDE SEQUENCE [LARGE SCALE GENOMIC DNA]</scope>
    <source>
        <strain evidence="2 3">TWF730</strain>
    </source>
</reference>
<feature type="compositionally biased region" description="Low complexity" evidence="1">
    <location>
        <begin position="281"/>
        <end position="293"/>
    </location>
</feature>
<feature type="compositionally biased region" description="Polar residues" evidence="1">
    <location>
        <begin position="477"/>
        <end position="496"/>
    </location>
</feature>
<feature type="compositionally biased region" description="Low complexity" evidence="1">
    <location>
        <begin position="234"/>
        <end position="246"/>
    </location>
</feature>
<gene>
    <name evidence="2" type="ORF">TWF730_007605</name>
</gene>
<evidence type="ECO:0000256" key="1">
    <source>
        <dbReference type="SAM" id="MobiDB-lite"/>
    </source>
</evidence>
<feature type="region of interest" description="Disordered" evidence="1">
    <location>
        <begin position="196"/>
        <end position="246"/>
    </location>
</feature>
<evidence type="ECO:0000313" key="3">
    <source>
        <dbReference type="Proteomes" id="UP001373714"/>
    </source>
</evidence>